<dbReference type="SUPFAM" id="SSF53335">
    <property type="entry name" value="S-adenosyl-L-methionine-dependent methyltransferases"/>
    <property type="match status" value="1"/>
</dbReference>
<gene>
    <name evidence="2" type="ORF">IAB00_00655</name>
</gene>
<proteinExistence type="predicted"/>
<keyword evidence="2" id="KW-0808">Transferase</keyword>
<name>A0A9D1HI73_9FIRM</name>
<dbReference type="InterPro" id="IPR029063">
    <property type="entry name" value="SAM-dependent_MTases_sf"/>
</dbReference>
<evidence type="ECO:0000313" key="3">
    <source>
        <dbReference type="Proteomes" id="UP000824124"/>
    </source>
</evidence>
<accession>A0A9D1HI73</accession>
<dbReference type="Pfam" id="PF05050">
    <property type="entry name" value="Methyltransf_21"/>
    <property type="match status" value="1"/>
</dbReference>
<dbReference type="EMBL" id="DVMH01000004">
    <property type="protein sequence ID" value="HIU09756.1"/>
    <property type="molecule type" value="Genomic_DNA"/>
</dbReference>
<evidence type="ECO:0000313" key="2">
    <source>
        <dbReference type="EMBL" id="HIU09756.1"/>
    </source>
</evidence>
<evidence type="ECO:0000259" key="1">
    <source>
        <dbReference type="Pfam" id="PF05050"/>
    </source>
</evidence>
<reference evidence="2" key="1">
    <citation type="submission" date="2020-10" db="EMBL/GenBank/DDBJ databases">
        <authorList>
            <person name="Gilroy R."/>
        </authorList>
    </citation>
    <scope>NUCLEOTIDE SEQUENCE</scope>
    <source>
        <strain evidence="2">2830</strain>
    </source>
</reference>
<comment type="caution">
    <text evidence="2">The sequence shown here is derived from an EMBL/GenBank/DDBJ whole genome shotgun (WGS) entry which is preliminary data.</text>
</comment>
<dbReference type="NCBIfam" id="TIGR01444">
    <property type="entry name" value="fkbM_fam"/>
    <property type="match status" value="1"/>
</dbReference>
<organism evidence="2 3">
    <name type="scientific">Candidatus Avidehalobacter gallistercoris</name>
    <dbReference type="NCBI Taxonomy" id="2840694"/>
    <lineage>
        <taxon>Bacteria</taxon>
        <taxon>Bacillati</taxon>
        <taxon>Bacillota</taxon>
        <taxon>Clostridia</taxon>
        <taxon>Eubacteriales</taxon>
        <taxon>Peptococcaceae</taxon>
        <taxon>Peptococcaceae incertae sedis</taxon>
        <taxon>Candidatus Avidehalobacter</taxon>
    </lineage>
</organism>
<dbReference type="InterPro" id="IPR006342">
    <property type="entry name" value="FkbM_mtfrase"/>
</dbReference>
<dbReference type="GO" id="GO:0032259">
    <property type="term" value="P:methylation"/>
    <property type="evidence" value="ECO:0007669"/>
    <property type="project" value="UniProtKB-KW"/>
</dbReference>
<keyword evidence="2" id="KW-0489">Methyltransferase</keyword>
<sequence length="355" mass="40026">MQSVWREEEPLFARLRHQKKPLVLYGMGDGADKLISALAQYDLRPAGIFASDEFVRGQNFHGLPVLTYAQAKERFGAMCVLVSFGTERPEVLARIRALTQEQEVYAPHLPLFGGALFDEAFTAAHNSELLAAADVWADELSRQVYENYLAYLWTGKPQYLWAAESPRDAAWRLLNLQEDEVYLDLGAYDGDTVRDFLRLTDGRYQEIWALEPDPKNYCKLVINCGNLRDFHALPLAIWSQDGSLPFAGRSGRNSAIKADAKGKTAAVSLDGLWRGDMTAPPTMIKFDVEGAEEQALLGAAKLLAARKSKLALAAYHRTEDIYRLPLLLMQMNPAYRLYLRHHPYIPGWETNIYAL</sequence>
<dbReference type="AlphaFoldDB" id="A0A9D1HI73"/>
<dbReference type="Gene3D" id="3.40.50.150">
    <property type="entry name" value="Vaccinia Virus protein VP39"/>
    <property type="match status" value="1"/>
</dbReference>
<dbReference type="Proteomes" id="UP000824124">
    <property type="component" value="Unassembled WGS sequence"/>
</dbReference>
<feature type="domain" description="Methyltransferase FkbM" evidence="1">
    <location>
        <begin position="184"/>
        <end position="310"/>
    </location>
</feature>
<dbReference type="GO" id="GO:0008168">
    <property type="term" value="F:methyltransferase activity"/>
    <property type="evidence" value="ECO:0007669"/>
    <property type="project" value="UniProtKB-KW"/>
</dbReference>
<reference evidence="2" key="2">
    <citation type="journal article" date="2021" name="PeerJ">
        <title>Extensive microbial diversity within the chicken gut microbiome revealed by metagenomics and culture.</title>
        <authorList>
            <person name="Gilroy R."/>
            <person name="Ravi A."/>
            <person name="Getino M."/>
            <person name="Pursley I."/>
            <person name="Horton D.L."/>
            <person name="Alikhan N.F."/>
            <person name="Baker D."/>
            <person name="Gharbi K."/>
            <person name="Hall N."/>
            <person name="Watson M."/>
            <person name="Adriaenssens E.M."/>
            <person name="Foster-Nyarko E."/>
            <person name="Jarju S."/>
            <person name="Secka A."/>
            <person name="Antonio M."/>
            <person name="Oren A."/>
            <person name="Chaudhuri R.R."/>
            <person name="La Ragione R."/>
            <person name="Hildebrand F."/>
            <person name="Pallen M.J."/>
        </authorList>
    </citation>
    <scope>NUCLEOTIDE SEQUENCE</scope>
    <source>
        <strain evidence="2">2830</strain>
    </source>
</reference>
<protein>
    <submittedName>
        <fullName evidence="2">FkbM family methyltransferase</fullName>
    </submittedName>
</protein>